<evidence type="ECO:0000313" key="2">
    <source>
        <dbReference type="Proteomes" id="UP001281147"/>
    </source>
</evidence>
<proteinExistence type="predicted"/>
<accession>A0ACC3N8E3</accession>
<name>A0ACC3N8E3_9PEZI</name>
<sequence>MDVFLGRVTSQAMNYAIRSGVTITTTYALKQCGRLLKETPRSQHRAELMQLQLRLDSKIRIISPAIDMIELISARGNTSLESAVSLTKEIRYEIQRLGTRLSHAANDEELLRRKSTRAKSRDETERELKAIINEIKKLLVRIEDAVPLINLAITTSGVNLSTKMSGTISPSRLLQASTFLTAADSRYAAQPGRRVQVGPTYTLSLYMLFAGHAWRPVDENGIRETTWKEVIHKARLKLMRVPLEGLYDLPGESTSSAADGATADTIPGEAKAAEFAYQIVLIEDLDDDRVHTFEEDGEQPGPFEEVATAGIRDVVPIHEISKVFYADTGKILNIGSDSEINSPVLLLRRDVHAEPPRRMLHRSHMGDTMGYYDDSVLSTTEVDAGHDQQSEIDAQLHGESTHNTPVKECPNKTHSKNAAWRLPADLDPEWMAFEVYVEEPDSESDPEEPSLPSQPNSSREDSPGQSLTGALSKLNLKTSTPTSSPTTNGQKQLIPTNLPQPSPRPAGPPIKTSLSLLEMLMKLTALQQFRQESHLAIEDELLNFFLEDSSTAGAGPDKDYRQRLRHDAVRRVGFDPYDESPIKHRGEEYIQHARGAASPRPGFDPYAFGGELPQAESTPDFVRPSIERPDFARGSPSSPSPVRQQTPSKHPATSNGARQSAHTAAPRMSSQASLLATPPSTARNRQAYLRAQSEPKVRSPVTRELSRAQGRDEGVEVGLGSEVADGVEEEKDESR</sequence>
<reference evidence="1" key="1">
    <citation type="submission" date="2023-07" db="EMBL/GenBank/DDBJ databases">
        <title>Black Yeasts Isolated from many extreme environments.</title>
        <authorList>
            <person name="Coleine C."/>
            <person name="Stajich J.E."/>
            <person name="Selbmann L."/>
        </authorList>
    </citation>
    <scope>NUCLEOTIDE SEQUENCE</scope>
    <source>
        <strain evidence="1">CCFEE 5714</strain>
    </source>
</reference>
<dbReference type="EMBL" id="JAUTXU010000076">
    <property type="protein sequence ID" value="KAK3711417.1"/>
    <property type="molecule type" value="Genomic_DNA"/>
</dbReference>
<keyword evidence="2" id="KW-1185">Reference proteome</keyword>
<gene>
    <name evidence="1" type="primary">YRB30_2</name>
    <name evidence="1" type="ORF">LTR37_009596</name>
</gene>
<evidence type="ECO:0000313" key="1">
    <source>
        <dbReference type="EMBL" id="KAK3711417.1"/>
    </source>
</evidence>
<comment type="caution">
    <text evidence="1">The sequence shown here is derived from an EMBL/GenBank/DDBJ whole genome shotgun (WGS) entry which is preliminary data.</text>
</comment>
<dbReference type="Proteomes" id="UP001281147">
    <property type="component" value="Unassembled WGS sequence"/>
</dbReference>
<protein>
    <submittedName>
        <fullName evidence="1">Ran-specific GTPase-activating protein 30</fullName>
    </submittedName>
</protein>
<organism evidence="1 2">
    <name type="scientific">Vermiconidia calcicola</name>
    <dbReference type="NCBI Taxonomy" id="1690605"/>
    <lineage>
        <taxon>Eukaryota</taxon>
        <taxon>Fungi</taxon>
        <taxon>Dikarya</taxon>
        <taxon>Ascomycota</taxon>
        <taxon>Pezizomycotina</taxon>
        <taxon>Dothideomycetes</taxon>
        <taxon>Dothideomycetidae</taxon>
        <taxon>Mycosphaerellales</taxon>
        <taxon>Extremaceae</taxon>
        <taxon>Vermiconidia</taxon>
    </lineage>
</organism>